<evidence type="ECO:0000259" key="3">
    <source>
        <dbReference type="Pfam" id="PF00884"/>
    </source>
</evidence>
<protein>
    <submittedName>
        <fullName evidence="4">Iduronate-2-sulfatase</fullName>
    </submittedName>
</protein>
<dbReference type="PANTHER" id="PTHR45953">
    <property type="entry name" value="IDURONATE 2-SULFATASE"/>
    <property type="match status" value="1"/>
</dbReference>
<dbReference type="AlphaFoldDB" id="A0A7R7DMG9"/>
<dbReference type="InterPro" id="IPR017850">
    <property type="entry name" value="Alkaline_phosphatase_core_sf"/>
</dbReference>
<evidence type="ECO:0000313" key="4">
    <source>
        <dbReference type="EMBL" id="BCJ34216.1"/>
    </source>
</evidence>
<reference evidence="4 5" key="1">
    <citation type="submission" date="2020-08" db="EMBL/GenBank/DDBJ databases">
        <title>Whole genome shotgun sequence of Actinocatenispora thailandica NBRC 105041.</title>
        <authorList>
            <person name="Komaki H."/>
            <person name="Tamura T."/>
        </authorList>
    </citation>
    <scope>NUCLEOTIDE SEQUENCE [LARGE SCALE GENOMIC DNA]</scope>
    <source>
        <strain evidence="4 5">NBRC 105041</strain>
    </source>
</reference>
<feature type="domain" description="Sulfatase N-terminal" evidence="3">
    <location>
        <begin position="12"/>
        <end position="340"/>
    </location>
</feature>
<keyword evidence="2" id="KW-0378">Hydrolase</keyword>
<dbReference type="InterPro" id="IPR000917">
    <property type="entry name" value="Sulfatase_N"/>
</dbReference>
<dbReference type="Gene3D" id="3.40.720.10">
    <property type="entry name" value="Alkaline Phosphatase, subunit A"/>
    <property type="match status" value="1"/>
</dbReference>
<dbReference type="KEGG" id="atl:Athai_17190"/>
<keyword evidence="1" id="KW-0479">Metal-binding</keyword>
<accession>A0A7R7DMG9</accession>
<keyword evidence="5" id="KW-1185">Reference proteome</keyword>
<proteinExistence type="predicted"/>
<dbReference type="CDD" id="cd16034">
    <property type="entry name" value="sulfatase_like"/>
    <property type="match status" value="1"/>
</dbReference>
<gene>
    <name evidence="4" type="ORF">Athai_17190</name>
</gene>
<evidence type="ECO:0000313" key="5">
    <source>
        <dbReference type="Proteomes" id="UP000611640"/>
    </source>
</evidence>
<evidence type="ECO:0000256" key="2">
    <source>
        <dbReference type="ARBA" id="ARBA00022801"/>
    </source>
</evidence>
<dbReference type="PANTHER" id="PTHR45953:SF1">
    <property type="entry name" value="IDURONATE 2-SULFATASE"/>
    <property type="match status" value="1"/>
</dbReference>
<dbReference type="EMBL" id="AP023355">
    <property type="protein sequence ID" value="BCJ34216.1"/>
    <property type="molecule type" value="Genomic_DNA"/>
</dbReference>
<organism evidence="4 5">
    <name type="scientific">Actinocatenispora thailandica</name>
    <dbReference type="NCBI Taxonomy" id="227318"/>
    <lineage>
        <taxon>Bacteria</taxon>
        <taxon>Bacillati</taxon>
        <taxon>Actinomycetota</taxon>
        <taxon>Actinomycetes</taxon>
        <taxon>Micromonosporales</taxon>
        <taxon>Micromonosporaceae</taxon>
        <taxon>Actinocatenispora</taxon>
    </lineage>
</organism>
<dbReference type="Proteomes" id="UP000611640">
    <property type="component" value="Chromosome"/>
</dbReference>
<dbReference type="GO" id="GO:0005737">
    <property type="term" value="C:cytoplasm"/>
    <property type="evidence" value="ECO:0007669"/>
    <property type="project" value="TreeGrafter"/>
</dbReference>
<dbReference type="Pfam" id="PF00884">
    <property type="entry name" value="Sulfatase"/>
    <property type="match status" value="1"/>
</dbReference>
<dbReference type="GO" id="GO:0046872">
    <property type="term" value="F:metal ion binding"/>
    <property type="evidence" value="ECO:0007669"/>
    <property type="project" value="UniProtKB-KW"/>
</dbReference>
<dbReference type="RefSeq" id="WP_203960970.1">
    <property type="nucleotide sequence ID" value="NZ_AP023355.1"/>
</dbReference>
<dbReference type="GO" id="GO:0008484">
    <property type="term" value="F:sulfuric ester hydrolase activity"/>
    <property type="evidence" value="ECO:0007669"/>
    <property type="project" value="TreeGrafter"/>
</dbReference>
<name>A0A7R7DMG9_9ACTN</name>
<sequence>MSTAPVPAADRPNVILIIADQLRRQALGCYGDPNVATPHIDALADSGARFDAACSTYPVCVPYRFSLMTGEYAHTRFIPAIEWRMSPAERTLADEFNEHGYDTALFGKWHLYGNFGHYPGHTVVKASRTPVPRPFQGRFGTFTGFDICNDPYDTWYSTNDEPTMHKIEGYQTDALFSMASDYATAARDKPYAMVLSVEPPHPMFTAPQEYLDRWRGRELTLRDNVELDKDYKIRARGDGNRDLLDDLRSYYAAIENLDDNVGRLVESLRAAGTLENTVIALTADHGELLGCHGLLAKQRPWEESIGIPLIVGNLGAGGRVIADPVGTEDLFPTLLGLAGITPRDPKPGLDLAPIARGGTDALDREGVLLEFVAEMRPNIPFHEQTWRGIRTGRYKYTVLGGADGGKPWQFFDLENDPYELTNLVDDPAQTQLLRHHHQLLRDRMAETYDHYVLAPAFGVPGLNEWDANAEHRLRFG</sequence>
<dbReference type="SUPFAM" id="SSF53649">
    <property type="entry name" value="Alkaline phosphatase-like"/>
    <property type="match status" value="1"/>
</dbReference>
<evidence type="ECO:0000256" key="1">
    <source>
        <dbReference type="ARBA" id="ARBA00022723"/>
    </source>
</evidence>